<proteinExistence type="predicted"/>
<accession>A0ABW1BTP3</accession>
<dbReference type="Pfam" id="PF01266">
    <property type="entry name" value="DAO"/>
    <property type="match status" value="2"/>
</dbReference>
<sequence>MDVIVGGGVVGLSIAWRLARQGREVVVVDPSPARGASYAAAGMLAPISEVAYTEEPLLRLGVASLRRWPAFAAALAADAGLTAPGSDGPATTLTAQSDTTVSAPRTTTTPNTYAGQSGSAVPAEGTLPTNTHVVTPHGETGRTSSAAPPASTHVAAPHGETGHAGSAPTGAGPAAASAVPGDGRFPAFDPSSAGGRRPSAGGEDGRAAASPWGFGESGEGSERLAAARAGLDLRDDGTLDVAFGPDDLAMLDEQAGFMEKLGLPVERLTGRGCRRLEPMLAPSVRGGLLARTDAWVDPRRVTAALLAALERLGVPVVRARVTELLRDGDRVSGVRLTPPESGAVPGISPGVPRGREPETLVAERVVLAAGAWSGELADVPVRPVKGQIMRLRSPQALIGRCVRGTVHGNPVYLVPRGDGELVVGATQEELGFDTRVTAGGVYELLRDARELVPGVTELEVADVVAGLRPGTPDNLPVIGPSGIPGLVLATGHHRGGVLLTPLTAAILEGEEADLATLCSPARFKDVS</sequence>
<evidence type="ECO:0000313" key="5">
    <source>
        <dbReference type="Proteomes" id="UP001596096"/>
    </source>
</evidence>
<feature type="domain" description="FAD dependent oxidoreductase" evidence="3">
    <location>
        <begin position="223"/>
        <end position="507"/>
    </location>
</feature>
<dbReference type="InterPro" id="IPR006076">
    <property type="entry name" value="FAD-dep_OxRdtase"/>
</dbReference>
<feature type="compositionally biased region" description="Low complexity" evidence="2">
    <location>
        <begin position="190"/>
        <end position="201"/>
    </location>
</feature>
<keyword evidence="5" id="KW-1185">Reference proteome</keyword>
<reference evidence="5" key="1">
    <citation type="journal article" date="2019" name="Int. J. Syst. Evol. Microbiol.">
        <title>The Global Catalogue of Microorganisms (GCM) 10K type strain sequencing project: providing services to taxonomists for standard genome sequencing and annotation.</title>
        <authorList>
            <consortium name="The Broad Institute Genomics Platform"/>
            <consortium name="The Broad Institute Genome Sequencing Center for Infectious Disease"/>
            <person name="Wu L."/>
            <person name="Ma J."/>
        </authorList>
    </citation>
    <scope>NUCLEOTIDE SEQUENCE [LARGE SCALE GENOMIC DNA]</scope>
    <source>
        <strain evidence="5">CGMCC 4.7106</strain>
    </source>
</reference>
<name>A0ABW1BTP3_9ACTN</name>
<protein>
    <submittedName>
        <fullName evidence="4">FAD-dependent oxidoreductase</fullName>
    </submittedName>
</protein>
<feature type="compositionally biased region" description="Low complexity" evidence="2">
    <location>
        <begin position="99"/>
        <end position="112"/>
    </location>
</feature>
<dbReference type="Gene3D" id="3.50.50.60">
    <property type="entry name" value="FAD/NAD(P)-binding domain"/>
    <property type="match status" value="2"/>
</dbReference>
<gene>
    <name evidence="4" type="ORF">ACFPUY_14825</name>
</gene>
<dbReference type="PANTHER" id="PTHR13847:SF289">
    <property type="entry name" value="GLYCINE OXIDASE"/>
    <property type="match status" value="1"/>
</dbReference>
<evidence type="ECO:0000256" key="2">
    <source>
        <dbReference type="SAM" id="MobiDB-lite"/>
    </source>
</evidence>
<dbReference type="RefSeq" id="WP_308248780.1">
    <property type="nucleotide sequence ID" value="NZ_JAHKRN010000003.1"/>
</dbReference>
<comment type="caution">
    <text evidence="4">The sequence shown here is derived from an EMBL/GenBank/DDBJ whole genome shotgun (WGS) entry which is preliminary data.</text>
</comment>
<feature type="compositionally biased region" description="Polar residues" evidence="2">
    <location>
        <begin position="89"/>
        <end position="98"/>
    </location>
</feature>
<feature type="domain" description="FAD dependent oxidoreductase" evidence="3">
    <location>
        <begin position="3"/>
        <end position="85"/>
    </location>
</feature>
<feature type="region of interest" description="Disordered" evidence="2">
    <location>
        <begin position="82"/>
        <end position="221"/>
    </location>
</feature>
<evidence type="ECO:0000259" key="3">
    <source>
        <dbReference type="Pfam" id="PF01266"/>
    </source>
</evidence>
<feature type="compositionally biased region" description="Low complexity" evidence="2">
    <location>
        <begin position="163"/>
        <end position="178"/>
    </location>
</feature>
<keyword evidence="1" id="KW-0560">Oxidoreductase</keyword>
<dbReference type="SUPFAM" id="SSF51905">
    <property type="entry name" value="FAD/NAD(P)-binding domain"/>
    <property type="match status" value="1"/>
</dbReference>
<feature type="region of interest" description="Disordered" evidence="2">
    <location>
        <begin position="335"/>
        <end position="354"/>
    </location>
</feature>
<evidence type="ECO:0000256" key="1">
    <source>
        <dbReference type="ARBA" id="ARBA00023002"/>
    </source>
</evidence>
<dbReference type="Gene3D" id="3.30.9.10">
    <property type="entry name" value="D-Amino Acid Oxidase, subunit A, domain 2"/>
    <property type="match status" value="1"/>
</dbReference>
<dbReference type="Proteomes" id="UP001596096">
    <property type="component" value="Unassembled WGS sequence"/>
</dbReference>
<dbReference type="PANTHER" id="PTHR13847">
    <property type="entry name" value="SARCOSINE DEHYDROGENASE-RELATED"/>
    <property type="match status" value="1"/>
</dbReference>
<dbReference type="EMBL" id="JBHSNW010000006">
    <property type="protein sequence ID" value="MFC5816367.1"/>
    <property type="molecule type" value="Genomic_DNA"/>
</dbReference>
<dbReference type="InterPro" id="IPR036188">
    <property type="entry name" value="FAD/NAD-bd_sf"/>
</dbReference>
<organism evidence="4 5">
    <name type="scientific">Nonomuraea harbinensis</name>
    <dbReference type="NCBI Taxonomy" id="1286938"/>
    <lineage>
        <taxon>Bacteria</taxon>
        <taxon>Bacillati</taxon>
        <taxon>Actinomycetota</taxon>
        <taxon>Actinomycetes</taxon>
        <taxon>Streptosporangiales</taxon>
        <taxon>Streptosporangiaceae</taxon>
        <taxon>Nonomuraea</taxon>
    </lineage>
</organism>
<evidence type="ECO:0000313" key="4">
    <source>
        <dbReference type="EMBL" id="MFC5816367.1"/>
    </source>
</evidence>